<dbReference type="GO" id="GO:0003676">
    <property type="term" value="F:nucleic acid binding"/>
    <property type="evidence" value="ECO:0007669"/>
    <property type="project" value="InterPro"/>
</dbReference>
<evidence type="ECO:0000256" key="5">
    <source>
        <dbReference type="SAM" id="Phobius"/>
    </source>
</evidence>
<dbReference type="GO" id="GO:0006388">
    <property type="term" value="P:tRNA splicing, via endonucleolytic cleavage and ligation"/>
    <property type="evidence" value="ECO:0007669"/>
    <property type="project" value="InterPro"/>
</dbReference>
<evidence type="ECO:0000256" key="1">
    <source>
        <dbReference type="ARBA" id="ARBA00008078"/>
    </source>
</evidence>
<dbReference type="InterPro" id="IPR006676">
    <property type="entry name" value="tRNA_splic"/>
</dbReference>
<evidence type="ECO:0000256" key="4">
    <source>
        <dbReference type="SAM" id="MobiDB-lite"/>
    </source>
</evidence>
<keyword evidence="5" id="KW-0472">Membrane</keyword>
<evidence type="ECO:0000256" key="3">
    <source>
        <dbReference type="ARBA" id="ARBA00034031"/>
    </source>
</evidence>
<feature type="domain" description="tRNA intron endonuclease catalytic" evidence="6">
    <location>
        <begin position="2"/>
        <end position="82"/>
    </location>
</feature>
<keyword evidence="7" id="KW-0255">Endonuclease</keyword>
<keyword evidence="7" id="KW-0378">Hydrolase</keyword>
<keyword evidence="7" id="KW-0540">Nuclease</keyword>
<dbReference type="CDD" id="cd22363">
    <property type="entry name" value="tRNA-intron_lyase_C"/>
    <property type="match status" value="1"/>
</dbReference>
<dbReference type="GO" id="GO:0005634">
    <property type="term" value="C:nucleus"/>
    <property type="evidence" value="ECO:0007669"/>
    <property type="project" value="UniProtKB-ARBA"/>
</dbReference>
<evidence type="ECO:0000256" key="2">
    <source>
        <dbReference type="ARBA" id="ARBA00012573"/>
    </source>
</evidence>
<dbReference type="SUPFAM" id="SSF53032">
    <property type="entry name" value="tRNA-intron endonuclease catalytic domain-like"/>
    <property type="match status" value="1"/>
</dbReference>
<dbReference type="AlphaFoldDB" id="A0A3L6E799"/>
<dbReference type="InterPro" id="IPR006677">
    <property type="entry name" value="tRNA_intron_Endonuc_cat-like"/>
</dbReference>
<dbReference type="Pfam" id="PF01974">
    <property type="entry name" value="tRNA_int_endo"/>
    <property type="match status" value="1"/>
</dbReference>
<evidence type="ECO:0000259" key="6">
    <source>
        <dbReference type="Pfam" id="PF01974"/>
    </source>
</evidence>
<keyword evidence="5" id="KW-1133">Transmembrane helix</keyword>
<keyword evidence="5" id="KW-0812">Transmembrane</keyword>
<dbReference type="Proteomes" id="UP000251960">
    <property type="component" value="Chromosome 6"/>
</dbReference>
<sequence>MYKAYEHLRLKNWVVKSGLQYGADFVTYRHQPTLVHSEFAVIVASEGKAFSTRCGCMKLWSELLCALRASESVAKTLLFLTISTKCCELGSLDCLEHMVVHEREITRWLPQQCRGHQDKLHREETNTDGQRQESCKVSSNEEQEHTSGDVVFSYWGVVLSFTILSSLLVYKLKF</sequence>
<accession>A0A3L6E799</accession>
<dbReference type="EC" id="4.6.1.16" evidence="2"/>
<comment type="caution">
    <text evidence="7">The sequence shown here is derived from an EMBL/GenBank/DDBJ whole genome shotgun (WGS) entry which is preliminary data.</text>
</comment>
<dbReference type="PANTHER" id="PTHR21227:SF0">
    <property type="entry name" value="TRNA-SPLICING ENDONUCLEASE SUBUNIT SEN2"/>
    <property type="match status" value="1"/>
</dbReference>
<feature type="transmembrane region" description="Helical" evidence="5">
    <location>
        <begin position="152"/>
        <end position="170"/>
    </location>
</feature>
<comment type="similarity">
    <text evidence="1">Belongs to the tRNA-intron endonuclease family.</text>
</comment>
<proteinExistence type="inferred from homology"/>
<dbReference type="PANTHER" id="PTHR21227">
    <property type="entry name" value="TRNA-SPLICING ENDONUCLEASE SUBUNIT SEN2"/>
    <property type="match status" value="1"/>
</dbReference>
<gene>
    <name evidence="7" type="primary">Os06g0530700_1</name>
    <name evidence="7" type="ORF">Zm00014a_032598</name>
</gene>
<dbReference type="Gene3D" id="3.40.1350.10">
    <property type="match status" value="1"/>
</dbReference>
<dbReference type="InterPro" id="IPR011856">
    <property type="entry name" value="tRNA_endonuc-like_dom_sf"/>
</dbReference>
<dbReference type="ExpressionAtlas" id="A0A3L6E799">
    <property type="expression patterns" value="baseline and differential"/>
</dbReference>
<feature type="region of interest" description="Disordered" evidence="4">
    <location>
        <begin position="119"/>
        <end position="141"/>
    </location>
</feature>
<evidence type="ECO:0000313" key="7">
    <source>
        <dbReference type="EMBL" id="PWZ16700.1"/>
    </source>
</evidence>
<reference evidence="7" key="1">
    <citation type="journal article" date="2018" name="Nat. Genet.">
        <title>Extensive intraspecific gene order and gene structural variations between Mo17 and other maize genomes.</title>
        <authorList>
            <person name="Sun S."/>
            <person name="Zhou Y."/>
            <person name="Chen J."/>
            <person name="Shi J."/>
            <person name="Zhao H."/>
            <person name="Zhao H."/>
            <person name="Song W."/>
            <person name="Zhang M."/>
            <person name="Cui Y."/>
            <person name="Dong X."/>
            <person name="Liu H."/>
            <person name="Ma X."/>
            <person name="Jiao Y."/>
            <person name="Wang B."/>
            <person name="Wei X."/>
            <person name="Stein J.C."/>
            <person name="Glaubitz J.C."/>
            <person name="Lu F."/>
            <person name="Yu G."/>
            <person name="Liang C."/>
            <person name="Fengler K."/>
            <person name="Li B."/>
            <person name="Rafalski A."/>
            <person name="Schnable P.S."/>
            <person name="Ware D.H."/>
            <person name="Buckler E.S."/>
            <person name="Lai J."/>
        </authorList>
    </citation>
    <scope>NUCLEOTIDE SEQUENCE [LARGE SCALE GENOMIC DNA]</scope>
    <source>
        <tissue evidence="7">Seedling</tissue>
    </source>
</reference>
<dbReference type="GO" id="GO:0000213">
    <property type="term" value="F:tRNA-intron lyase activity"/>
    <property type="evidence" value="ECO:0007669"/>
    <property type="project" value="UniProtKB-EC"/>
</dbReference>
<organism evidence="7">
    <name type="scientific">Zea mays</name>
    <name type="common">Maize</name>
    <dbReference type="NCBI Taxonomy" id="4577"/>
    <lineage>
        <taxon>Eukaryota</taxon>
        <taxon>Viridiplantae</taxon>
        <taxon>Streptophyta</taxon>
        <taxon>Embryophyta</taxon>
        <taxon>Tracheophyta</taxon>
        <taxon>Spermatophyta</taxon>
        <taxon>Magnoliopsida</taxon>
        <taxon>Liliopsida</taxon>
        <taxon>Poales</taxon>
        <taxon>Poaceae</taxon>
        <taxon>PACMAD clade</taxon>
        <taxon>Panicoideae</taxon>
        <taxon>Andropogonodae</taxon>
        <taxon>Andropogoneae</taxon>
        <taxon>Tripsacinae</taxon>
        <taxon>Zea</taxon>
    </lineage>
</organism>
<comment type="catalytic activity">
    <reaction evidence="3">
        <text>pretRNA = a 3'-half-tRNA molecule with a 5'-OH end + a 5'-half-tRNA molecule with a 2',3'-cyclic phosphate end + an intron with a 2',3'-cyclic phosphate and a 5'-hydroxyl terminus.</text>
        <dbReference type="EC" id="4.6.1.16"/>
    </reaction>
</comment>
<dbReference type="InterPro" id="IPR036167">
    <property type="entry name" value="tRNA_intron_Endo_cat-like_sf"/>
</dbReference>
<feature type="compositionally biased region" description="Basic and acidic residues" evidence="4">
    <location>
        <begin position="119"/>
        <end position="134"/>
    </location>
</feature>
<name>A0A3L6E799_MAIZE</name>
<protein>
    <recommendedName>
        <fullName evidence="2">tRNA-intron lyase</fullName>
        <ecNumber evidence="2">4.6.1.16</ecNumber>
    </recommendedName>
</protein>
<dbReference type="EMBL" id="NCVQ01000007">
    <property type="protein sequence ID" value="PWZ16700.1"/>
    <property type="molecule type" value="Genomic_DNA"/>
</dbReference>